<feature type="region of interest" description="Disordered" evidence="1">
    <location>
        <begin position="342"/>
        <end position="385"/>
    </location>
</feature>
<evidence type="ECO:0000313" key="3">
    <source>
        <dbReference type="Proteomes" id="UP000310263"/>
    </source>
</evidence>
<protein>
    <submittedName>
        <fullName evidence="2">Response regulator receiver protein</fullName>
    </submittedName>
</protein>
<gene>
    <name evidence="2" type="ORF">E5334_04140</name>
</gene>
<accession>A0A4S2F2M4</accession>
<proteinExistence type="predicted"/>
<organism evidence="2 3">
    <name type="scientific">Muricaecibacterium torontonense</name>
    <dbReference type="NCBI Taxonomy" id="3032871"/>
    <lineage>
        <taxon>Bacteria</taxon>
        <taxon>Bacillati</taxon>
        <taxon>Actinomycetota</taxon>
        <taxon>Coriobacteriia</taxon>
        <taxon>Coriobacteriales</taxon>
        <taxon>Atopobiaceae</taxon>
        <taxon>Muricaecibacterium</taxon>
    </lineage>
</organism>
<keyword evidence="3" id="KW-1185">Reference proteome</keyword>
<dbReference type="InterPro" id="IPR011990">
    <property type="entry name" value="TPR-like_helical_dom_sf"/>
</dbReference>
<comment type="caution">
    <text evidence="2">The sequence shown here is derived from an EMBL/GenBank/DDBJ whole genome shotgun (WGS) entry which is preliminary data.</text>
</comment>
<dbReference type="EMBL" id="SRYE01000002">
    <property type="protein sequence ID" value="TGY62607.1"/>
    <property type="molecule type" value="Genomic_DNA"/>
</dbReference>
<dbReference type="SUPFAM" id="SSF48452">
    <property type="entry name" value="TPR-like"/>
    <property type="match status" value="1"/>
</dbReference>
<name>A0A4S2F2M4_9ACTN</name>
<sequence length="385" mass="42752">MAFDAAREEYQLLSIRYLRDHKLTDSYGMAREAAAFRRQFARNHDALPQTDQDRAFHLMAQAVTLIDNELPFVEAEDDAYALIQEAQGLLSESVSLDPGCFDAQRALTAQQSPTREAYYRYLKDGEAHTWEVCQARAQEALKSSQVASDLEARLLLFPAYRWTAALASHALVCGRYSIARDAAEKLLAQDSEDVADARFTAALAYAKLEDGEGFLSLRKRTRKMRNRPAPDAWASFAFMALSAKANDYKLAREILHQILRIYPHAAYVLSQSSAVPEGIFARMAVEPYSNDELVLATSEALVLLQEGVDLKGYGTLGAFMLQDPLVRQKAEEDERELRAMLTNGPVPLDASSMSKGPDAFPQDGEGGWDLDGPSDLLGDWGQSRS</sequence>
<reference evidence="2 3" key="1">
    <citation type="submission" date="2019-04" db="EMBL/GenBank/DDBJ databases">
        <title>Microbes associate with the intestines of laboratory mice.</title>
        <authorList>
            <person name="Navarre W."/>
            <person name="Wong E."/>
            <person name="Huang K."/>
            <person name="Tropini C."/>
            <person name="Ng K."/>
            <person name="Yu B."/>
        </authorList>
    </citation>
    <scope>NUCLEOTIDE SEQUENCE [LARGE SCALE GENOMIC DNA]</scope>
    <source>
        <strain evidence="2 3">NM07_P-09</strain>
    </source>
</reference>
<evidence type="ECO:0000313" key="2">
    <source>
        <dbReference type="EMBL" id="TGY62607.1"/>
    </source>
</evidence>
<dbReference type="OrthoDB" id="3181111at2"/>
<dbReference type="AlphaFoldDB" id="A0A4S2F2M4"/>
<dbReference type="RefSeq" id="WP_136012337.1">
    <property type="nucleotide sequence ID" value="NZ_SRYE01000002.1"/>
</dbReference>
<dbReference type="Proteomes" id="UP000310263">
    <property type="component" value="Unassembled WGS sequence"/>
</dbReference>
<evidence type="ECO:0000256" key="1">
    <source>
        <dbReference type="SAM" id="MobiDB-lite"/>
    </source>
</evidence>